<dbReference type="InterPro" id="IPR036518">
    <property type="entry name" value="CobE/GbiG_C_sf"/>
</dbReference>
<evidence type="ECO:0000259" key="1">
    <source>
        <dbReference type="Pfam" id="PF01890"/>
    </source>
</evidence>
<dbReference type="GO" id="GO:0009236">
    <property type="term" value="P:cobalamin biosynthetic process"/>
    <property type="evidence" value="ECO:0007669"/>
    <property type="project" value="InterPro"/>
</dbReference>
<name>A0A7W2L615_PSEPU</name>
<comment type="caution">
    <text evidence="2">The sequence shown here is derived from an EMBL/GenBank/DDBJ whole genome shotgun (WGS) entry which is preliminary data.</text>
</comment>
<dbReference type="PANTHER" id="PTHR37477">
    <property type="entry name" value="COBALT-PRECORRIN-5A HYDROLASE"/>
    <property type="match status" value="1"/>
</dbReference>
<dbReference type="Proteomes" id="UP000553948">
    <property type="component" value="Unassembled WGS sequence"/>
</dbReference>
<dbReference type="PANTHER" id="PTHR37477:SF1">
    <property type="entry name" value="COBALT-PRECORRIN-5A HYDROLASE"/>
    <property type="match status" value="1"/>
</dbReference>
<evidence type="ECO:0000313" key="2">
    <source>
        <dbReference type="EMBL" id="MBA6118956.1"/>
    </source>
</evidence>
<dbReference type="InterPro" id="IPR002750">
    <property type="entry name" value="CobE/GbiG_C"/>
</dbReference>
<dbReference type="AlphaFoldDB" id="A0A7W2L615"/>
<sequence>MASECTQPALYAGFGCRRGCPLEVLDTVLRQVLNQQGLPLSALRGIASIALKADEPGLQQLAKLHDLPLVAFEPSRLQTFEPMLSHRSAVAYAHTGCWGVAESAALAMAYHAHGTATLLVPRQSLGAATLALACGG</sequence>
<dbReference type="Gene3D" id="3.30.420.180">
    <property type="entry name" value="CobE/GbiG C-terminal domain"/>
    <property type="match status" value="1"/>
</dbReference>
<organism evidence="2 3">
    <name type="scientific">Pseudomonas putida</name>
    <name type="common">Arthrobacter siderocapsulatus</name>
    <dbReference type="NCBI Taxonomy" id="303"/>
    <lineage>
        <taxon>Bacteria</taxon>
        <taxon>Pseudomonadati</taxon>
        <taxon>Pseudomonadota</taxon>
        <taxon>Gammaproteobacteria</taxon>
        <taxon>Pseudomonadales</taxon>
        <taxon>Pseudomonadaceae</taxon>
        <taxon>Pseudomonas</taxon>
    </lineage>
</organism>
<dbReference type="SUPFAM" id="SSF159664">
    <property type="entry name" value="CobE/GbiG C-terminal domain-like"/>
    <property type="match status" value="1"/>
</dbReference>
<accession>A0A7W2L615</accession>
<dbReference type="Pfam" id="PF01890">
    <property type="entry name" value="CbiG_C"/>
    <property type="match status" value="1"/>
</dbReference>
<protein>
    <submittedName>
        <fullName evidence="2">Cobalamin biosynthesis protein</fullName>
    </submittedName>
</protein>
<feature type="domain" description="CobE/GbiG C-terminal" evidence="1">
    <location>
        <begin position="10"/>
        <end position="133"/>
    </location>
</feature>
<evidence type="ECO:0000313" key="3">
    <source>
        <dbReference type="Proteomes" id="UP000553948"/>
    </source>
</evidence>
<dbReference type="InterPro" id="IPR052553">
    <property type="entry name" value="CbiG_hydrolase"/>
</dbReference>
<dbReference type="EMBL" id="JACGDG010000029">
    <property type="protein sequence ID" value="MBA6118956.1"/>
    <property type="molecule type" value="Genomic_DNA"/>
</dbReference>
<gene>
    <name evidence="2" type="ORF">H4C47_24900</name>
</gene>
<proteinExistence type="predicted"/>
<reference evidence="2 3" key="1">
    <citation type="submission" date="2020-07" db="EMBL/GenBank/DDBJ databases">
        <title>Diversity of carbapenemase encoding genes among Pseudomonas putida group clinical isolates in a tertiary Brazilian hospital.</title>
        <authorList>
            <person name="Alberto-Lei F."/>
            <person name="Nodari C.S."/>
            <person name="Streling A.P."/>
            <person name="Paulino J.T."/>
            <person name="Bessa-Neto F.O."/>
            <person name="Cayo R."/>
            <person name="Gales A.C."/>
        </authorList>
    </citation>
    <scope>NUCLEOTIDE SEQUENCE [LARGE SCALE GENOMIC DNA]</scope>
    <source>
        <strain evidence="2 3">12464</strain>
    </source>
</reference>
<dbReference type="RefSeq" id="WP_176514046.1">
    <property type="nucleotide sequence ID" value="NZ_CP060529.1"/>
</dbReference>